<dbReference type="GO" id="GO:0003677">
    <property type="term" value="F:DNA binding"/>
    <property type="evidence" value="ECO:0007669"/>
    <property type="project" value="UniProtKB-KW"/>
</dbReference>
<dbReference type="Proteomes" id="UP001151071">
    <property type="component" value="Unassembled WGS sequence"/>
</dbReference>
<evidence type="ECO:0000259" key="4">
    <source>
        <dbReference type="PROSITE" id="PS51000"/>
    </source>
</evidence>
<dbReference type="Pfam" id="PF00455">
    <property type="entry name" value="DeoRC"/>
    <property type="match status" value="1"/>
</dbReference>
<dbReference type="RefSeq" id="WP_029097404.1">
    <property type="nucleotide sequence ID" value="NZ_JAPYYP010000024.1"/>
</dbReference>
<dbReference type="PANTHER" id="PTHR30363:SF44">
    <property type="entry name" value="AGA OPERON TRANSCRIPTIONAL REPRESSOR-RELATED"/>
    <property type="match status" value="1"/>
</dbReference>
<dbReference type="SUPFAM" id="SSF100950">
    <property type="entry name" value="NagB/RpiA/CoA transferase-like"/>
    <property type="match status" value="1"/>
</dbReference>
<keyword evidence="3" id="KW-0804">Transcription</keyword>
<feature type="domain" description="HTH deoR-type" evidence="4">
    <location>
        <begin position="3"/>
        <end position="58"/>
    </location>
</feature>
<evidence type="ECO:0000313" key="6">
    <source>
        <dbReference type="Proteomes" id="UP001151071"/>
    </source>
</evidence>
<keyword evidence="1" id="KW-0805">Transcription regulation</keyword>
<dbReference type="InterPro" id="IPR001034">
    <property type="entry name" value="DeoR_HTH"/>
</dbReference>
<keyword evidence="2 5" id="KW-0238">DNA-binding</keyword>
<proteinExistence type="predicted"/>
<evidence type="ECO:0000256" key="2">
    <source>
        <dbReference type="ARBA" id="ARBA00023125"/>
    </source>
</evidence>
<organism evidence="5 6">
    <name type="scientific">Brevibacillus thermoruber</name>
    <dbReference type="NCBI Taxonomy" id="33942"/>
    <lineage>
        <taxon>Bacteria</taxon>
        <taxon>Bacillati</taxon>
        <taxon>Bacillota</taxon>
        <taxon>Bacilli</taxon>
        <taxon>Bacillales</taxon>
        <taxon>Paenibacillaceae</taxon>
        <taxon>Brevibacillus</taxon>
    </lineage>
</organism>
<keyword evidence="6" id="KW-1185">Reference proteome</keyword>
<dbReference type="SMART" id="SM01134">
    <property type="entry name" value="DeoRC"/>
    <property type="match status" value="1"/>
</dbReference>
<evidence type="ECO:0000256" key="3">
    <source>
        <dbReference type="ARBA" id="ARBA00023163"/>
    </source>
</evidence>
<dbReference type="Pfam" id="PF08220">
    <property type="entry name" value="HTH_DeoR"/>
    <property type="match status" value="1"/>
</dbReference>
<dbReference type="AlphaFoldDB" id="A0A9X3TUE4"/>
<dbReference type="PROSITE" id="PS51000">
    <property type="entry name" value="HTH_DEOR_2"/>
    <property type="match status" value="1"/>
</dbReference>
<dbReference type="PANTHER" id="PTHR30363">
    <property type="entry name" value="HTH-TYPE TRANSCRIPTIONAL REGULATOR SRLR-RELATED"/>
    <property type="match status" value="1"/>
</dbReference>
<dbReference type="InterPro" id="IPR037171">
    <property type="entry name" value="NagB/RpiA_transferase-like"/>
</dbReference>
<dbReference type="InterPro" id="IPR018356">
    <property type="entry name" value="Tscrpt_reg_HTH_DeoR_CS"/>
</dbReference>
<dbReference type="PRINTS" id="PR00037">
    <property type="entry name" value="HTHLACR"/>
</dbReference>
<dbReference type="InterPro" id="IPR050313">
    <property type="entry name" value="Carb_Metab_HTH_regulators"/>
</dbReference>
<gene>
    <name evidence="5" type="ORF">O3V59_16450</name>
</gene>
<dbReference type="GO" id="GO:0003700">
    <property type="term" value="F:DNA-binding transcription factor activity"/>
    <property type="evidence" value="ECO:0007669"/>
    <property type="project" value="InterPro"/>
</dbReference>
<accession>A0A9X3TUE4</accession>
<dbReference type="Gene3D" id="3.40.50.1360">
    <property type="match status" value="1"/>
</dbReference>
<dbReference type="SUPFAM" id="SSF46785">
    <property type="entry name" value="Winged helix' DNA-binding domain"/>
    <property type="match status" value="1"/>
</dbReference>
<dbReference type="InterPro" id="IPR014036">
    <property type="entry name" value="DeoR-like_C"/>
</dbReference>
<comment type="caution">
    <text evidence="5">The sequence shown here is derived from an EMBL/GenBank/DDBJ whole genome shotgun (WGS) entry which is preliminary data.</text>
</comment>
<name>A0A9X3TUE4_9BACL</name>
<evidence type="ECO:0000256" key="1">
    <source>
        <dbReference type="ARBA" id="ARBA00023015"/>
    </source>
</evidence>
<protein>
    <submittedName>
        <fullName evidence="5">DeoR/GlpR family DNA-binding transcription regulator</fullName>
    </submittedName>
</protein>
<dbReference type="EMBL" id="JAPYYP010000024">
    <property type="protein sequence ID" value="MDA5109958.1"/>
    <property type="molecule type" value="Genomic_DNA"/>
</dbReference>
<dbReference type="InterPro" id="IPR036390">
    <property type="entry name" value="WH_DNA-bd_sf"/>
</dbReference>
<dbReference type="Gene3D" id="1.10.10.10">
    <property type="entry name" value="Winged helix-like DNA-binding domain superfamily/Winged helix DNA-binding domain"/>
    <property type="match status" value="1"/>
</dbReference>
<dbReference type="SMART" id="SM00420">
    <property type="entry name" value="HTH_DEOR"/>
    <property type="match status" value="1"/>
</dbReference>
<dbReference type="InterPro" id="IPR036388">
    <property type="entry name" value="WH-like_DNA-bd_sf"/>
</dbReference>
<dbReference type="PROSITE" id="PS00894">
    <property type="entry name" value="HTH_DEOR_1"/>
    <property type="match status" value="1"/>
</dbReference>
<sequence length="254" mass="28627">MLASKRQQEILELLEQKGHVYVSNLSRQFQVTKETIRRDLEAMEKQGLIHRTHGGAVLNRKEKEASPLIQREVAHLEAKREIAKEAAKGIQDGDIIALDSSDVSFQLARLLGEREITVITNSIAVTLEFLRQDKVKVITVGGYLNKDCTSFFGTMTEKSIEGYHVDKFFFSCHGVHLEHGIYENNEMEAQVKQKFISISDRLILLADHTKFGQKSLTNLLSLDKVDQIITDHGLPLNQLSAFKAEGLNIQLAQS</sequence>
<evidence type="ECO:0000313" key="5">
    <source>
        <dbReference type="EMBL" id="MDA5109958.1"/>
    </source>
</evidence>
<reference evidence="5" key="1">
    <citation type="submission" date="2022-12" db="EMBL/GenBank/DDBJ databases">
        <title>Draft genome sequence of the thermophilic strain Brevibacillus thermoruber HT42, isolated from Los Humeros, Puebla, Mexico, with biotechnological potential.</title>
        <authorList>
            <person name="Lara Sanchez J."/>
            <person name="Solis Palacios R."/>
            <person name="Bustos Baena A.S."/>
            <person name="Ruz Baez A.E."/>
            <person name="Espinosa Luna G."/>
            <person name="Oliart Ros R.M."/>
        </authorList>
    </citation>
    <scope>NUCLEOTIDE SEQUENCE</scope>
    <source>
        <strain evidence="5">HT42</strain>
    </source>
</reference>